<evidence type="ECO:0000259" key="5">
    <source>
        <dbReference type="Pfam" id="PF08100"/>
    </source>
</evidence>
<dbReference type="InterPro" id="IPR036388">
    <property type="entry name" value="WH-like_DNA-bd_sf"/>
</dbReference>
<organism evidence="6 7">
    <name type="scientific">Botryotinia narcissicola</name>
    <dbReference type="NCBI Taxonomy" id="278944"/>
    <lineage>
        <taxon>Eukaryota</taxon>
        <taxon>Fungi</taxon>
        <taxon>Dikarya</taxon>
        <taxon>Ascomycota</taxon>
        <taxon>Pezizomycotina</taxon>
        <taxon>Leotiomycetes</taxon>
        <taxon>Helotiales</taxon>
        <taxon>Sclerotiniaceae</taxon>
        <taxon>Botryotinia</taxon>
    </lineage>
</organism>
<keyword evidence="3" id="KW-0949">S-adenosyl-L-methionine</keyword>
<feature type="domain" description="O-methyltransferase dimerisation" evidence="5">
    <location>
        <begin position="64"/>
        <end position="143"/>
    </location>
</feature>
<gene>
    <name evidence="6" type="ORF">BOTNAR_0063g00160</name>
</gene>
<evidence type="ECO:0000259" key="4">
    <source>
        <dbReference type="Pfam" id="PF00891"/>
    </source>
</evidence>
<proteinExistence type="predicted"/>
<keyword evidence="2" id="KW-0808">Transferase</keyword>
<evidence type="ECO:0000256" key="1">
    <source>
        <dbReference type="ARBA" id="ARBA00022603"/>
    </source>
</evidence>
<reference evidence="6 7" key="1">
    <citation type="submission" date="2017-12" db="EMBL/GenBank/DDBJ databases">
        <title>Comparative genomics of Botrytis spp.</title>
        <authorList>
            <person name="Valero-Jimenez C.A."/>
            <person name="Tapia P."/>
            <person name="Veloso J."/>
            <person name="Silva-Moreno E."/>
            <person name="Staats M."/>
            <person name="Valdes J.H."/>
            <person name="Van Kan J.A.L."/>
        </authorList>
    </citation>
    <scope>NUCLEOTIDE SEQUENCE [LARGE SCALE GENOMIC DNA]</scope>
    <source>
        <strain evidence="6 7">MUCL2120</strain>
    </source>
</reference>
<keyword evidence="7" id="KW-1185">Reference proteome</keyword>
<dbReference type="GO" id="GO:0032259">
    <property type="term" value="P:methylation"/>
    <property type="evidence" value="ECO:0007669"/>
    <property type="project" value="UniProtKB-KW"/>
</dbReference>
<dbReference type="AlphaFoldDB" id="A0A4Z1IZP3"/>
<accession>A0A4Z1IZP3</accession>
<dbReference type="Pfam" id="PF00891">
    <property type="entry name" value="Methyltransf_2"/>
    <property type="match status" value="1"/>
</dbReference>
<dbReference type="GO" id="GO:0046983">
    <property type="term" value="F:protein dimerization activity"/>
    <property type="evidence" value="ECO:0007669"/>
    <property type="project" value="InterPro"/>
</dbReference>
<dbReference type="PANTHER" id="PTHR43712:SF1">
    <property type="entry name" value="HYPOTHETICAL O-METHYLTRANSFERASE (EUROFUNG)-RELATED"/>
    <property type="match status" value="1"/>
</dbReference>
<dbReference type="SUPFAM" id="SSF53335">
    <property type="entry name" value="S-adenosyl-L-methionine-dependent methyltransferases"/>
    <property type="match status" value="1"/>
</dbReference>
<dbReference type="Gene3D" id="3.40.50.150">
    <property type="entry name" value="Vaccinia Virus protein VP39"/>
    <property type="match status" value="1"/>
</dbReference>
<dbReference type="InterPro" id="IPR012967">
    <property type="entry name" value="COMT_dimerisation"/>
</dbReference>
<name>A0A4Z1IZP3_9HELO</name>
<dbReference type="Gene3D" id="1.10.10.10">
    <property type="entry name" value="Winged helix-like DNA-binding domain superfamily/Winged helix DNA-binding domain"/>
    <property type="match status" value="1"/>
</dbReference>
<evidence type="ECO:0000256" key="2">
    <source>
        <dbReference type="ARBA" id="ARBA00022679"/>
    </source>
</evidence>
<dbReference type="OrthoDB" id="3340390at2759"/>
<dbReference type="GO" id="GO:0008171">
    <property type="term" value="F:O-methyltransferase activity"/>
    <property type="evidence" value="ECO:0007669"/>
    <property type="project" value="InterPro"/>
</dbReference>
<dbReference type="InterPro" id="IPR029063">
    <property type="entry name" value="SAM-dependent_MTases_sf"/>
</dbReference>
<protein>
    <submittedName>
        <fullName evidence="6">Uncharacterized protein</fullName>
    </submittedName>
</protein>
<dbReference type="PANTHER" id="PTHR43712">
    <property type="entry name" value="PUTATIVE (AFU_ORTHOLOGUE AFUA_4G14580)-RELATED"/>
    <property type="match status" value="1"/>
</dbReference>
<dbReference type="EMBL" id="PQXJ01000063">
    <property type="protein sequence ID" value="TGO66334.1"/>
    <property type="molecule type" value="Genomic_DNA"/>
</dbReference>
<dbReference type="Proteomes" id="UP000297452">
    <property type="component" value="Unassembled WGS sequence"/>
</dbReference>
<dbReference type="PROSITE" id="PS51683">
    <property type="entry name" value="SAM_OMT_II"/>
    <property type="match status" value="1"/>
</dbReference>
<feature type="domain" description="O-methyltransferase C-terminal" evidence="4">
    <location>
        <begin position="253"/>
        <end position="393"/>
    </location>
</feature>
<evidence type="ECO:0000313" key="6">
    <source>
        <dbReference type="EMBL" id="TGO66334.1"/>
    </source>
</evidence>
<dbReference type="SUPFAM" id="SSF46785">
    <property type="entry name" value="Winged helix' DNA-binding domain"/>
    <property type="match status" value="1"/>
</dbReference>
<keyword evidence="1" id="KW-0489">Methyltransferase</keyword>
<dbReference type="Pfam" id="PF08100">
    <property type="entry name" value="Dimerisation"/>
    <property type="match status" value="1"/>
</dbReference>
<dbReference type="InterPro" id="IPR036390">
    <property type="entry name" value="WH_DNA-bd_sf"/>
</dbReference>
<dbReference type="InterPro" id="IPR016461">
    <property type="entry name" value="COMT-like"/>
</dbReference>
<evidence type="ECO:0000313" key="7">
    <source>
        <dbReference type="Proteomes" id="UP000297452"/>
    </source>
</evidence>
<sequence>MPSSAASTLEPSASMAAECLDGIERISGVLDSSTSGMTSLEKQGLLSAAKQLVEKLEGPEIGIWKVVFGPQANAALRSAIEMRIFEVFEGNDETRNADQLAGQTGAEKLLLVRVMRALTSVGIFAEVGEETYAHNIRSKLFTNTTFRTMMRGMSSIMTPYLVKLPEYLSSTSFQNPGTEEKNLFQYAMNTEMNYFDWLHTQPRDLEIFSAAMQASSQRSQGAAAKLVSSQFPLSDVLNCSTKKSEEPEEENVLIVDVGGGRGKILNDLRVARPDLQGGMIVQDLPKEIDGREPTPGIRSMAHDFFTPQPIKGAHTYFFRHIFHDWPDNACIKILQQTIPAMKKGYSRILIVDSVLPDMGASLFGSLLDINMMPLSGIERTEKHWKKLLEGEGLKVVNIQWPATAGGSRDCVLEALLE</sequence>
<evidence type="ECO:0000256" key="3">
    <source>
        <dbReference type="ARBA" id="ARBA00022691"/>
    </source>
</evidence>
<comment type="caution">
    <text evidence="6">The sequence shown here is derived from an EMBL/GenBank/DDBJ whole genome shotgun (WGS) entry which is preliminary data.</text>
</comment>
<dbReference type="InterPro" id="IPR001077">
    <property type="entry name" value="COMT_C"/>
</dbReference>